<evidence type="ECO:0000259" key="4">
    <source>
        <dbReference type="Pfam" id="PF00535"/>
    </source>
</evidence>
<evidence type="ECO:0000256" key="3">
    <source>
        <dbReference type="ARBA" id="ARBA00022679"/>
    </source>
</evidence>
<keyword evidence="6" id="KW-1185">Reference proteome</keyword>
<dbReference type="PANTHER" id="PTHR43179:SF12">
    <property type="entry name" value="GALACTOFURANOSYLTRANSFERASE GLFT2"/>
    <property type="match status" value="1"/>
</dbReference>
<accession>A0A1S9PMJ3</accession>
<sequence>MSTAPKVAVVILNWNGIKHLEQFLPSVLASTYTNLDIVVADNASTDGSVAFVQSRYPLVRIIENNENYGFTGGYNRILTQVEADYYVLLNTDVEVTPNWIEPVIALMESDAKIGAAGPKLKSFAQQTHFEYAGAAGGFMDQFGYLFCRGRIFDELEEDKGQYDTQQEVFWVSGAALFIRKDLWHAAGGLDETFFAHMEEIDLCWRLKNMGYKVMYCPHSVVYHVGGGTLNAESPFKTYLNFRNNLLMLKNNLSFWRALWVIGIRFWLDLLALAKFLAEGKGKNAWAISRAHQNFVRRLFWKTKPNSLKVKGIAWQNLTGYYSRSIVWDFFVGKKRKFSELDKKALR</sequence>
<dbReference type="AlphaFoldDB" id="A0A1S9PMJ3"/>
<proteinExistence type="inferred from homology"/>
<dbReference type="Proteomes" id="UP000189739">
    <property type="component" value="Unassembled WGS sequence"/>
</dbReference>
<name>A0A1S9PMJ3_9SPHI</name>
<dbReference type="RefSeq" id="WP_078346357.1">
    <property type="nucleotide sequence ID" value="NZ_MBTF01000001.1"/>
</dbReference>
<dbReference type="OrthoDB" id="9771846at2"/>
<dbReference type="Gene3D" id="3.90.550.10">
    <property type="entry name" value="Spore Coat Polysaccharide Biosynthesis Protein SpsA, Chain A"/>
    <property type="match status" value="1"/>
</dbReference>
<evidence type="ECO:0000313" key="5">
    <source>
        <dbReference type="EMBL" id="OOQ62161.1"/>
    </source>
</evidence>
<organism evidence="5 6">
    <name type="scientific">Mucilaginibacter pedocola</name>
    <dbReference type="NCBI Taxonomy" id="1792845"/>
    <lineage>
        <taxon>Bacteria</taxon>
        <taxon>Pseudomonadati</taxon>
        <taxon>Bacteroidota</taxon>
        <taxon>Sphingobacteriia</taxon>
        <taxon>Sphingobacteriales</taxon>
        <taxon>Sphingobacteriaceae</taxon>
        <taxon>Mucilaginibacter</taxon>
    </lineage>
</organism>
<keyword evidence="2" id="KW-0328">Glycosyltransferase</keyword>
<dbReference type="InterPro" id="IPR001173">
    <property type="entry name" value="Glyco_trans_2-like"/>
</dbReference>
<evidence type="ECO:0000313" key="6">
    <source>
        <dbReference type="Proteomes" id="UP000189739"/>
    </source>
</evidence>
<keyword evidence="3 5" id="KW-0808">Transferase</keyword>
<gene>
    <name evidence="5" type="ORF">BC343_03675</name>
</gene>
<dbReference type="STRING" id="1792845.BC343_03675"/>
<feature type="domain" description="Glycosyltransferase 2-like" evidence="4">
    <location>
        <begin position="9"/>
        <end position="147"/>
    </location>
</feature>
<dbReference type="SUPFAM" id="SSF53448">
    <property type="entry name" value="Nucleotide-diphospho-sugar transferases"/>
    <property type="match status" value="1"/>
</dbReference>
<evidence type="ECO:0000256" key="2">
    <source>
        <dbReference type="ARBA" id="ARBA00022676"/>
    </source>
</evidence>
<dbReference type="CDD" id="cd04186">
    <property type="entry name" value="GT_2_like_c"/>
    <property type="match status" value="1"/>
</dbReference>
<comment type="similarity">
    <text evidence="1">Belongs to the glycosyltransferase 2 family.</text>
</comment>
<protein>
    <submittedName>
        <fullName evidence="5">Glycosyl transferase family 2</fullName>
    </submittedName>
</protein>
<dbReference type="PANTHER" id="PTHR43179">
    <property type="entry name" value="RHAMNOSYLTRANSFERASE WBBL"/>
    <property type="match status" value="1"/>
</dbReference>
<dbReference type="EMBL" id="MBTF01000001">
    <property type="protein sequence ID" value="OOQ62161.1"/>
    <property type="molecule type" value="Genomic_DNA"/>
</dbReference>
<dbReference type="InterPro" id="IPR029044">
    <property type="entry name" value="Nucleotide-diphossugar_trans"/>
</dbReference>
<comment type="caution">
    <text evidence="5">The sequence shown here is derived from an EMBL/GenBank/DDBJ whole genome shotgun (WGS) entry which is preliminary data.</text>
</comment>
<reference evidence="5 6" key="1">
    <citation type="submission" date="2016-07" db="EMBL/GenBank/DDBJ databases">
        <title>Genomic analysis of zinc-resistant bacterium Mucilaginibacter pedocola TBZ30.</title>
        <authorList>
            <person name="Huang J."/>
            <person name="Tang J."/>
        </authorList>
    </citation>
    <scope>NUCLEOTIDE SEQUENCE [LARGE SCALE GENOMIC DNA]</scope>
    <source>
        <strain evidence="5 6">TBZ30</strain>
    </source>
</reference>
<evidence type="ECO:0000256" key="1">
    <source>
        <dbReference type="ARBA" id="ARBA00006739"/>
    </source>
</evidence>
<dbReference type="Pfam" id="PF00535">
    <property type="entry name" value="Glycos_transf_2"/>
    <property type="match status" value="1"/>
</dbReference>
<dbReference type="GO" id="GO:0016757">
    <property type="term" value="F:glycosyltransferase activity"/>
    <property type="evidence" value="ECO:0007669"/>
    <property type="project" value="UniProtKB-KW"/>
</dbReference>